<dbReference type="InterPro" id="IPR012833">
    <property type="entry name" value="NrdD"/>
</dbReference>
<gene>
    <name evidence="9" type="ORF">C7957_1414</name>
</gene>
<dbReference type="GO" id="GO:0031250">
    <property type="term" value="C:anaerobic ribonucleoside-triphosphate reductase complex"/>
    <property type="evidence" value="ECO:0007669"/>
    <property type="project" value="TreeGrafter"/>
</dbReference>
<evidence type="ECO:0000256" key="3">
    <source>
        <dbReference type="ARBA" id="ARBA00022840"/>
    </source>
</evidence>
<evidence type="ECO:0000313" key="9">
    <source>
        <dbReference type="EMBL" id="TDP84869.1"/>
    </source>
</evidence>
<keyword evidence="3 5" id="KW-0067">ATP-binding</keyword>
<dbReference type="GO" id="GO:0005524">
    <property type="term" value="F:ATP binding"/>
    <property type="evidence" value="ECO:0007669"/>
    <property type="project" value="UniProtKB-UniRule"/>
</dbReference>
<dbReference type="PROSITE" id="PS50818">
    <property type="entry name" value="INTEIN_C_TER"/>
    <property type="match status" value="1"/>
</dbReference>
<dbReference type="CDD" id="cd01675">
    <property type="entry name" value="RNR_III"/>
    <property type="match status" value="1"/>
</dbReference>
<dbReference type="RefSeq" id="WP_133531250.1">
    <property type="nucleotide sequence ID" value="NZ_SNXX01000041.1"/>
</dbReference>
<dbReference type="PANTHER" id="PTHR21075:SF0">
    <property type="entry name" value="ANAEROBIC RIBONUCLEOSIDE-TRIPHOSPHATE REDUCTASE"/>
    <property type="match status" value="1"/>
</dbReference>
<dbReference type="NCBIfam" id="TIGR01443">
    <property type="entry name" value="intein_Cterm"/>
    <property type="match status" value="1"/>
</dbReference>
<dbReference type="PRINTS" id="PR00379">
    <property type="entry name" value="INTEIN"/>
</dbReference>
<evidence type="ECO:0000256" key="2">
    <source>
        <dbReference type="ARBA" id="ARBA00022813"/>
    </source>
</evidence>
<dbReference type="GO" id="GO:0004519">
    <property type="term" value="F:endonuclease activity"/>
    <property type="evidence" value="ECO:0007669"/>
    <property type="project" value="InterPro"/>
</dbReference>
<proteinExistence type="predicted"/>
<dbReference type="InterPro" id="IPR005144">
    <property type="entry name" value="ATP-cone_dom"/>
</dbReference>
<evidence type="ECO:0000256" key="4">
    <source>
        <dbReference type="ARBA" id="ARBA00023000"/>
    </source>
</evidence>
<dbReference type="InterPro" id="IPR036844">
    <property type="entry name" value="Hint_dom_sf"/>
</dbReference>
<dbReference type="NCBIfam" id="TIGR02487">
    <property type="entry name" value="NrdD"/>
    <property type="match status" value="1"/>
</dbReference>
<dbReference type="EMBL" id="SNXX01000041">
    <property type="protein sequence ID" value="TDP84869.1"/>
    <property type="molecule type" value="Genomic_DNA"/>
</dbReference>
<dbReference type="GO" id="GO:0004748">
    <property type="term" value="F:ribonucleoside-diphosphate reductase activity, thioredoxin disulfide as acceptor"/>
    <property type="evidence" value="ECO:0007669"/>
    <property type="project" value="TreeGrafter"/>
</dbReference>
<dbReference type="Proteomes" id="UP000295176">
    <property type="component" value="Unassembled WGS sequence"/>
</dbReference>
<dbReference type="Pfam" id="PF14528">
    <property type="entry name" value="LAGLIDADG_3"/>
    <property type="match status" value="1"/>
</dbReference>
<dbReference type="PROSITE" id="PS50817">
    <property type="entry name" value="INTEIN_N_TER"/>
    <property type="match status" value="1"/>
</dbReference>
<evidence type="ECO:0000256" key="6">
    <source>
        <dbReference type="SAM" id="Coils"/>
    </source>
</evidence>
<evidence type="ECO:0000259" key="7">
    <source>
        <dbReference type="PROSITE" id="PS50819"/>
    </source>
</evidence>
<comment type="caution">
    <text evidence="9">The sequence shown here is derived from an EMBL/GenBank/DDBJ whole genome shotgun (WGS) entry which is preliminary data.</text>
</comment>
<dbReference type="AlphaFoldDB" id="A0A4R6RF12"/>
<dbReference type="InterPro" id="IPR004860">
    <property type="entry name" value="LAGLIDADG_dom"/>
</dbReference>
<dbReference type="Gene3D" id="3.10.28.10">
    <property type="entry name" value="Homing endonucleases"/>
    <property type="match status" value="1"/>
</dbReference>
<organism evidence="9 10">
    <name type="scientific">Halanaerobium saccharolyticum</name>
    <dbReference type="NCBI Taxonomy" id="43595"/>
    <lineage>
        <taxon>Bacteria</taxon>
        <taxon>Bacillati</taxon>
        <taxon>Bacillota</taxon>
        <taxon>Clostridia</taxon>
        <taxon>Halanaerobiales</taxon>
        <taxon>Halanaerobiaceae</taxon>
        <taxon>Halanaerobium</taxon>
    </lineage>
</organism>
<dbReference type="InterPro" id="IPR030934">
    <property type="entry name" value="Intein_C"/>
</dbReference>
<keyword evidence="1 5" id="KW-0547">Nucleotide-binding</keyword>
<evidence type="ECO:0000259" key="8">
    <source>
        <dbReference type="PROSITE" id="PS51161"/>
    </source>
</evidence>
<dbReference type="Pfam" id="PF13597">
    <property type="entry name" value="NRDD"/>
    <property type="match status" value="2"/>
</dbReference>
<dbReference type="SUPFAM" id="SSF55608">
    <property type="entry name" value="Homing endonucleases"/>
    <property type="match status" value="1"/>
</dbReference>
<dbReference type="InterPro" id="IPR004042">
    <property type="entry name" value="Intein_endonuc_central"/>
</dbReference>
<evidence type="ECO:0000256" key="5">
    <source>
        <dbReference type="PROSITE-ProRule" id="PRU00492"/>
    </source>
</evidence>
<keyword evidence="2" id="KW-0068">Autocatalytic cleavage</keyword>
<feature type="domain" description="DOD-type homing endonuclease" evidence="7">
    <location>
        <begin position="769"/>
        <end position="919"/>
    </location>
</feature>
<dbReference type="NCBIfam" id="NF006126">
    <property type="entry name" value="PRK08270.1"/>
    <property type="match status" value="1"/>
</dbReference>
<dbReference type="Pfam" id="PF03477">
    <property type="entry name" value="ATP-cone"/>
    <property type="match status" value="1"/>
</dbReference>
<dbReference type="PROSITE" id="PS51161">
    <property type="entry name" value="ATP_CONE"/>
    <property type="match status" value="1"/>
</dbReference>
<keyword evidence="4" id="KW-0651">Protein splicing</keyword>
<dbReference type="InterPro" id="IPR003587">
    <property type="entry name" value="Hint_dom_N"/>
</dbReference>
<dbReference type="PANTHER" id="PTHR21075">
    <property type="entry name" value="ANAEROBIC RIBONUCLEOSIDE-TRIPHOSPHATE REDUCTASE"/>
    <property type="match status" value="1"/>
</dbReference>
<dbReference type="PROSITE" id="PS50819">
    <property type="entry name" value="INTEIN_ENDONUCLEASE"/>
    <property type="match status" value="1"/>
</dbReference>
<protein>
    <submittedName>
        <fullName evidence="9">Ribonucleoside-triphosphate reductase class III catalytic subunit</fullName>
    </submittedName>
</protein>
<dbReference type="GO" id="GO:0016539">
    <property type="term" value="P:intein-mediated protein splicing"/>
    <property type="evidence" value="ECO:0007669"/>
    <property type="project" value="InterPro"/>
</dbReference>
<accession>A0A4R6RF12</accession>
<name>A0A4R6RF12_9FIRM</name>
<dbReference type="SUPFAM" id="SSF51294">
    <property type="entry name" value="Hedgehog/intein (Hint) domain"/>
    <property type="match status" value="1"/>
</dbReference>
<sequence length="1094" mass="125979">MNLDYVKKRDGKKVEFKSEKIVNAVGKAAAAVDQADPKIAAEITAEVLSYLKIFFKNGGTVEVEQIQDLVEKVLIEKGYAEIAKAYILYREQHSKLRDSKKLFADAVNIMDDYLDRSDWKVNENSNMSYSLQGLNNYIASEVTGQYWLQEIYPKETAELHSSGDLHIHDLGNLSVYCCGWDLEELLRSGFRGVPTKIESAPPKHLKTALGQIVNFMYTLQGEASGAMAFSNFDTYLAPFIAYDGLNYEEVKQAMQEFLFNMNVPTRVGFQSPFTNITMDLEVPSYLEDQAVIIGGQYQEKCYGEFQEEMDMLNRAFAELMMEGDAKGRMFSFPIPTYNITEDFEWENEKLDPVWEMTAKFGIPYFSNFINSDMDPEDARSMCCRLRLDNKELRKRGGGLFGANPLTGSIGVVTLNMPRIGYQAQDKEEFMQRVYYLMDQAKESLEVKRKVLETLTEQGLYPYAKFYLRDIKKRFNQYWKNHFNTIGLNGMNEALLNFMGKDISTPEGQQFSEEVMKKMRERLQQYQEETENLYNLEATPAESTAYRFARLDREKFGDRIIAANQERVVKEDADPYYTNSTQLPVGLTDDIFTALELQDELQSLYTGGCIEKGNKVLTNKGAIKIEEIVRDYENLKPIKALSYNAKEDRSEWDLITDAMSIDVSKNNKIRVIAEKGLDITTSDWHPFFVLEKISVKDKCPVCGEKVKGTKSFSTHTRYNPECRKKYKTMFKFKVVEKRADELNVGDYILQNSENLYPEKESLLDNDLMWLFGYFIGDGSINEYEDNRGGNHLKKYKLRFNDEHLSNLEKAKKIINNKFKTNINIIKNDKRSKKLFELATNMYSVNEFFLKYGFFSGEKCYEVNIPEQVKANITKNNVYSLLSGLIDSDGHINKKQGDIEYYTVSEELADDIVEILSTAGIMVSKEDKPSKRKNEVDGFRIRIPAQQAIKIKNKLTITNDADFLKGKLSLRKRRQLPVVRVKKTSKIEIEDNEFYDLTTEKNHNYLAGNRTMVFIHNTVLHGFLGEKIDSIEATKKLVKRIAENFKLPYYTLTPSFSICPVHGYLPGEHEYCPKCEAEAEAEENRRENLKAESEVE</sequence>
<reference evidence="9 10" key="1">
    <citation type="submission" date="2019-03" db="EMBL/GenBank/DDBJ databases">
        <title>Subsurface microbial communities from deep shales in Ohio and West Virginia, USA.</title>
        <authorList>
            <person name="Wrighton K."/>
        </authorList>
    </citation>
    <scope>NUCLEOTIDE SEQUENCE [LARGE SCALE GENOMIC DNA]</scope>
    <source>
        <strain evidence="9 10">MSL 7</strain>
    </source>
</reference>
<dbReference type="InterPro" id="IPR006142">
    <property type="entry name" value="INTEIN"/>
</dbReference>
<evidence type="ECO:0000256" key="1">
    <source>
        <dbReference type="ARBA" id="ARBA00022741"/>
    </source>
</evidence>
<dbReference type="GO" id="GO:0008998">
    <property type="term" value="F:ribonucleoside-triphosphate reductase (thioredoxin) activity"/>
    <property type="evidence" value="ECO:0007669"/>
    <property type="project" value="InterPro"/>
</dbReference>
<keyword evidence="6" id="KW-0175">Coiled coil</keyword>
<evidence type="ECO:0000313" key="10">
    <source>
        <dbReference type="Proteomes" id="UP000295176"/>
    </source>
</evidence>
<dbReference type="SUPFAM" id="SSF51998">
    <property type="entry name" value="PFL-like glycyl radical enzymes"/>
    <property type="match status" value="2"/>
</dbReference>
<dbReference type="NCBIfam" id="TIGR01445">
    <property type="entry name" value="intein_Nterm"/>
    <property type="match status" value="1"/>
</dbReference>
<dbReference type="Gene3D" id="3.20.70.20">
    <property type="match status" value="2"/>
</dbReference>
<dbReference type="SMART" id="SM00306">
    <property type="entry name" value="HintN"/>
    <property type="match status" value="1"/>
</dbReference>
<dbReference type="GO" id="GO:0006260">
    <property type="term" value="P:DNA replication"/>
    <property type="evidence" value="ECO:0007669"/>
    <property type="project" value="InterPro"/>
</dbReference>
<dbReference type="InterPro" id="IPR006141">
    <property type="entry name" value="Intein_N"/>
</dbReference>
<dbReference type="InterPro" id="IPR027434">
    <property type="entry name" value="Homing_endonucl"/>
</dbReference>
<dbReference type="GO" id="GO:0009265">
    <property type="term" value="P:2'-deoxyribonucleotide biosynthetic process"/>
    <property type="evidence" value="ECO:0007669"/>
    <property type="project" value="TreeGrafter"/>
</dbReference>
<feature type="coiled-coil region" evidence="6">
    <location>
        <begin position="508"/>
        <end position="535"/>
    </location>
</feature>
<feature type="domain" description="ATP-cone" evidence="8">
    <location>
        <begin position="4"/>
        <end position="97"/>
    </location>
</feature>